<evidence type="ECO:0000313" key="4">
    <source>
        <dbReference type="EMBL" id="REE28362.1"/>
    </source>
</evidence>
<dbReference type="SUPFAM" id="SSF55729">
    <property type="entry name" value="Acyl-CoA N-acyltransferases (Nat)"/>
    <property type="match status" value="1"/>
</dbReference>
<dbReference type="InterPro" id="IPR000182">
    <property type="entry name" value="GNAT_dom"/>
</dbReference>
<evidence type="ECO:0000256" key="2">
    <source>
        <dbReference type="ARBA" id="ARBA00023315"/>
    </source>
</evidence>
<dbReference type="CDD" id="cd04301">
    <property type="entry name" value="NAT_SF"/>
    <property type="match status" value="1"/>
</dbReference>
<name>A0A371ND11_9EURY</name>
<dbReference type="Gene3D" id="3.40.630.30">
    <property type="match status" value="1"/>
</dbReference>
<keyword evidence="2" id="KW-0012">Acyltransferase</keyword>
<keyword evidence="1 4" id="KW-0808">Transferase</keyword>
<dbReference type="InterPro" id="IPR006464">
    <property type="entry name" value="AcTrfase_RimI/Ard1"/>
</dbReference>
<keyword evidence="4" id="KW-0689">Ribosomal protein</keyword>
<evidence type="ECO:0000313" key="5">
    <source>
        <dbReference type="Proteomes" id="UP000256864"/>
    </source>
</evidence>
<proteinExistence type="predicted"/>
<gene>
    <name evidence="4" type="ORF">C7452_0370</name>
</gene>
<dbReference type="GO" id="GO:0005840">
    <property type="term" value="C:ribosome"/>
    <property type="evidence" value="ECO:0007669"/>
    <property type="project" value="UniProtKB-KW"/>
</dbReference>
<sequence length="156" mass="18118">MIIREFRPQDLKTVLKIERDSFTDPYPAHLLRDIYNLGAGFLVAQVDGRVVGFIIFWIRFEDEGHIISLAVDKDYRRRGVGAALVMAAISIFEKFHIKNIKLEVRARNTGAIKFYRALGFSEEKIIENYYEDGEDAVVMRMDLQTDSLHGKEYRPF</sequence>
<protein>
    <submittedName>
        <fullName evidence="4">[SSU ribosomal protein S18P]-alanine acetyltransferase</fullName>
    </submittedName>
</protein>
<keyword evidence="5" id="KW-1185">Reference proteome</keyword>
<dbReference type="NCBIfam" id="TIGR01575">
    <property type="entry name" value="rimI"/>
    <property type="match status" value="1"/>
</dbReference>
<accession>A0A371ND11</accession>
<dbReference type="PROSITE" id="PS51186">
    <property type="entry name" value="GNAT"/>
    <property type="match status" value="1"/>
</dbReference>
<organism evidence="4 5">
    <name type="scientific">Methanothermobacter defluvii</name>
    <dbReference type="NCBI Taxonomy" id="49339"/>
    <lineage>
        <taxon>Archaea</taxon>
        <taxon>Methanobacteriati</taxon>
        <taxon>Methanobacteriota</taxon>
        <taxon>Methanomada group</taxon>
        <taxon>Methanobacteria</taxon>
        <taxon>Methanobacteriales</taxon>
        <taxon>Methanobacteriaceae</taxon>
        <taxon>Methanothermobacter</taxon>
    </lineage>
</organism>
<dbReference type="PANTHER" id="PTHR23091">
    <property type="entry name" value="N-TERMINAL ACETYLTRANSFERASE"/>
    <property type="match status" value="1"/>
</dbReference>
<dbReference type="InterPro" id="IPR016181">
    <property type="entry name" value="Acyl_CoA_acyltransferase"/>
</dbReference>
<comment type="caution">
    <text evidence="4">The sequence shown here is derived from an EMBL/GenBank/DDBJ whole genome shotgun (WGS) entry which is preliminary data.</text>
</comment>
<keyword evidence="4" id="KW-0687">Ribonucleoprotein</keyword>
<dbReference type="Pfam" id="PF00583">
    <property type="entry name" value="Acetyltransf_1"/>
    <property type="match status" value="1"/>
</dbReference>
<dbReference type="InterPro" id="IPR045047">
    <property type="entry name" value="Ard1-like"/>
</dbReference>
<dbReference type="Proteomes" id="UP000256864">
    <property type="component" value="Unassembled WGS sequence"/>
</dbReference>
<dbReference type="RefSeq" id="WP_115892044.1">
    <property type="nucleotide sequence ID" value="NZ_QREL01000001.1"/>
</dbReference>
<feature type="domain" description="N-acetyltransferase" evidence="3">
    <location>
        <begin position="1"/>
        <end position="144"/>
    </location>
</feature>
<dbReference type="AlphaFoldDB" id="A0A371ND11"/>
<dbReference type="PANTHER" id="PTHR23091:SF4">
    <property type="entry name" value="N-TERMINAL AMINO-ACID N(ALPHA)-ACETYLTRANSFERASE NATA"/>
    <property type="match status" value="1"/>
</dbReference>
<dbReference type="GO" id="GO:0004596">
    <property type="term" value="F:protein-N-terminal amino-acid acetyltransferase activity"/>
    <property type="evidence" value="ECO:0007669"/>
    <property type="project" value="InterPro"/>
</dbReference>
<evidence type="ECO:0000256" key="1">
    <source>
        <dbReference type="ARBA" id="ARBA00022679"/>
    </source>
</evidence>
<evidence type="ECO:0000259" key="3">
    <source>
        <dbReference type="PROSITE" id="PS51186"/>
    </source>
</evidence>
<dbReference type="GO" id="GO:0031415">
    <property type="term" value="C:NatA complex"/>
    <property type="evidence" value="ECO:0007669"/>
    <property type="project" value="InterPro"/>
</dbReference>
<dbReference type="EMBL" id="QREL01000001">
    <property type="protein sequence ID" value="REE28362.1"/>
    <property type="molecule type" value="Genomic_DNA"/>
</dbReference>
<reference evidence="4 5" key="1">
    <citation type="submission" date="2018-07" db="EMBL/GenBank/DDBJ databases">
        <title>Genomic Encyclopedia of Type Strains, Phase IV (KMG-IV): sequencing the most valuable type-strain genomes for metagenomic binning, comparative biology and taxonomic classification.</title>
        <authorList>
            <person name="Goeker M."/>
        </authorList>
    </citation>
    <scope>NUCLEOTIDE SEQUENCE [LARGE SCALE GENOMIC DNA]</scope>
    <source>
        <strain evidence="4 5">DSM 7466</strain>
    </source>
</reference>